<accession>A0A561CMF2</accession>
<dbReference type="AlphaFoldDB" id="A0A561CMF2"/>
<dbReference type="EMBL" id="VIVN01000018">
    <property type="protein sequence ID" value="TWD92439.1"/>
    <property type="molecule type" value="Genomic_DNA"/>
</dbReference>
<name>A0A561CMF2_9BACI</name>
<evidence type="ECO:0000313" key="1">
    <source>
        <dbReference type="EMBL" id="TWD92439.1"/>
    </source>
</evidence>
<protein>
    <submittedName>
        <fullName evidence="1">Uncharacterized protein</fullName>
    </submittedName>
</protein>
<keyword evidence="2" id="KW-1185">Reference proteome</keyword>
<dbReference type="Proteomes" id="UP000319671">
    <property type="component" value="Unassembled WGS sequence"/>
</dbReference>
<proteinExistence type="predicted"/>
<evidence type="ECO:0000313" key="2">
    <source>
        <dbReference type="Proteomes" id="UP000319671"/>
    </source>
</evidence>
<dbReference type="RefSeq" id="WP_144567867.1">
    <property type="nucleotide sequence ID" value="NZ_VIVN01000018.1"/>
</dbReference>
<organism evidence="1 2">
    <name type="scientific">Neobacillus bataviensis</name>
    <dbReference type="NCBI Taxonomy" id="220685"/>
    <lineage>
        <taxon>Bacteria</taxon>
        <taxon>Bacillati</taxon>
        <taxon>Bacillota</taxon>
        <taxon>Bacilli</taxon>
        <taxon>Bacillales</taxon>
        <taxon>Bacillaceae</taxon>
        <taxon>Neobacillus</taxon>
    </lineage>
</organism>
<reference evidence="1 2" key="1">
    <citation type="submission" date="2019-06" db="EMBL/GenBank/DDBJ databases">
        <title>Sorghum-associated microbial communities from plants grown in Nebraska, USA.</title>
        <authorList>
            <person name="Schachtman D."/>
        </authorList>
    </citation>
    <scope>NUCLEOTIDE SEQUENCE [LARGE SCALE GENOMIC DNA]</scope>
    <source>
        <strain evidence="1 2">2482</strain>
    </source>
</reference>
<comment type="caution">
    <text evidence="1">The sequence shown here is derived from an EMBL/GenBank/DDBJ whole genome shotgun (WGS) entry which is preliminary data.</text>
</comment>
<sequence>MYKFISNMMRSAVNEAVDKMIKRMARDPYTENLFEWIPVTKKEGLINMIENVMRATQGKPPERPWGSHLHLSPWEKILFNPVHL</sequence>
<gene>
    <name evidence="1" type="ORF">FB550_11870</name>
</gene>